<dbReference type="InterPro" id="IPR029044">
    <property type="entry name" value="Nucleotide-diphossugar_trans"/>
</dbReference>
<evidence type="ECO:0000313" key="3">
    <source>
        <dbReference type="EMBL" id="KAK3264798.1"/>
    </source>
</evidence>
<dbReference type="Pfam" id="PF13579">
    <property type="entry name" value="Glyco_trans_4_4"/>
    <property type="match status" value="1"/>
</dbReference>
<dbReference type="PANTHER" id="PTHR22916">
    <property type="entry name" value="GLYCOSYLTRANSFERASE"/>
    <property type="match status" value="1"/>
</dbReference>
<dbReference type="Pfam" id="PF00535">
    <property type="entry name" value="Glycos_transf_2"/>
    <property type="match status" value="1"/>
</dbReference>
<evidence type="ECO:0000313" key="4">
    <source>
        <dbReference type="Proteomes" id="UP001190700"/>
    </source>
</evidence>
<gene>
    <name evidence="3" type="ORF">CYMTET_26484</name>
</gene>
<proteinExistence type="predicted"/>
<dbReference type="InterPro" id="IPR001173">
    <property type="entry name" value="Glyco_trans_2-like"/>
</dbReference>
<dbReference type="SUPFAM" id="SSF53756">
    <property type="entry name" value="UDP-Glycosyltransferase/glycogen phosphorylase"/>
    <property type="match status" value="1"/>
</dbReference>
<dbReference type="PANTHER" id="PTHR22916:SF30">
    <property type="entry name" value="IPT_TIG DOMAIN-CONTAINING PROTEIN"/>
    <property type="match status" value="1"/>
</dbReference>
<accession>A0AAE0KXV4</accession>
<dbReference type="Proteomes" id="UP001190700">
    <property type="component" value="Unassembled WGS sequence"/>
</dbReference>
<evidence type="ECO:0000259" key="1">
    <source>
        <dbReference type="Pfam" id="PF00535"/>
    </source>
</evidence>
<comment type="caution">
    <text evidence="3">The sequence shown here is derived from an EMBL/GenBank/DDBJ whole genome shotgun (WGS) entry which is preliminary data.</text>
</comment>
<dbReference type="InterPro" id="IPR028098">
    <property type="entry name" value="Glyco_trans_4-like_N"/>
</dbReference>
<name>A0AAE0KXV4_9CHLO</name>
<protein>
    <recommendedName>
        <fullName evidence="5">Glycosyltransferase</fullName>
    </recommendedName>
</protein>
<dbReference type="Gene3D" id="3.40.50.2000">
    <property type="entry name" value="Glycogen Phosphorylase B"/>
    <property type="match status" value="1"/>
</dbReference>
<dbReference type="Gene3D" id="3.90.550.10">
    <property type="entry name" value="Spore Coat Polysaccharide Biosynthesis Protein SpsA, Chain A"/>
    <property type="match status" value="1"/>
</dbReference>
<evidence type="ECO:0008006" key="5">
    <source>
        <dbReference type="Google" id="ProtNLM"/>
    </source>
</evidence>
<dbReference type="EMBL" id="LGRX02014350">
    <property type="protein sequence ID" value="KAK3264798.1"/>
    <property type="molecule type" value="Genomic_DNA"/>
</dbReference>
<dbReference type="SUPFAM" id="SSF53448">
    <property type="entry name" value="Nucleotide-diphospho-sugar transferases"/>
    <property type="match status" value="1"/>
</dbReference>
<dbReference type="Gene3D" id="2.60.120.260">
    <property type="entry name" value="Galactose-binding domain-like"/>
    <property type="match status" value="1"/>
</dbReference>
<dbReference type="AlphaFoldDB" id="A0AAE0KXV4"/>
<organism evidence="3 4">
    <name type="scientific">Cymbomonas tetramitiformis</name>
    <dbReference type="NCBI Taxonomy" id="36881"/>
    <lineage>
        <taxon>Eukaryota</taxon>
        <taxon>Viridiplantae</taxon>
        <taxon>Chlorophyta</taxon>
        <taxon>Pyramimonadophyceae</taxon>
        <taxon>Pyramimonadales</taxon>
        <taxon>Pyramimonadaceae</taxon>
        <taxon>Cymbomonas</taxon>
    </lineage>
</organism>
<feature type="domain" description="Glycosyltransferase subfamily 4-like N-terminal" evidence="2">
    <location>
        <begin position="94"/>
        <end position="274"/>
    </location>
</feature>
<sequence>MGSVLWPKEYEVTPGYPGGPANLREKNIPSVLIETAAQPTLPEEWPKLEEMVENHDLYSTYETFYNSGSQSWRISKYGRVCIISDTFLGAVVSSGVGTALTTLAEVLSANGFDVTLLYTKGRSVETATIDFWTQYYGSHGIKFVPLPATPVAYDVPQDIALSHRVYVWLQQQQWYDVVHFADNRGRAYFTLTAKQQGIAFDHTHFVLHAHSPHLWYKMNSLQMLDTLHDLILDHLERTSARLADKIIAPTKYMLDWMHENGWQVSSENVAMHPNILPAWVHRQSRVVLEDVVILEVGGVAEMILPEDQERVLISPDQKALAKKIIHVIKNGLRPARPKCLCGQGGLFTFLPTVDKTWVVWHHILIYQTKHMDAKTLQQYERPLVSVCIVTFNNPSTLKQAIISIEQQEYSNVEVVVVDDGSTQTDAMHYLEELDMQFKEKGWIFRRQENRGPGAARNYGSNLARGDWLMFMDDDNYAKPHEIATFVSVAFHTHADVLTCSNDYFYGNDPPSPDRNPTGRWVPLGAATTVGMFQNMYGDTNAMIKKDVFHKLGGFPEDFGYALEDWELFSKAVLGGYNLQTIPDPLYWYRLRDTSHSRVTAKHGNPARTIRPYLKKIPQNLHHLVLFAQGMKDSHDIAHVELEFEQEALREMRKMLKALASTLNTLCKDGKLPEHSRNMLLNSQFQASKQQSQTASAAHGWKPYASGYLHDASGGRIGYGSVDSFAIKMANSDWRDARGATQQVMLNQESPSAVVVSGWSKAEKVSGSMDSGYAIYIDIAFQDGTKLWGYTISFEVGTHGWQFKAGVIDPEVAIQSLQLYTMFRWHSGTVWFDDLAVNMLTEGGSQAPLSRALFEALRPRHLDSS</sequence>
<feature type="domain" description="Glycosyltransferase 2-like" evidence="1">
    <location>
        <begin position="385"/>
        <end position="516"/>
    </location>
</feature>
<keyword evidence="4" id="KW-1185">Reference proteome</keyword>
<dbReference type="CDD" id="cd00761">
    <property type="entry name" value="Glyco_tranf_GTA_type"/>
    <property type="match status" value="1"/>
</dbReference>
<evidence type="ECO:0000259" key="2">
    <source>
        <dbReference type="Pfam" id="PF13579"/>
    </source>
</evidence>
<reference evidence="3 4" key="1">
    <citation type="journal article" date="2015" name="Genome Biol. Evol.">
        <title>Comparative Genomics of a Bacterivorous Green Alga Reveals Evolutionary Causalities and Consequences of Phago-Mixotrophic Mode of Nutrition.</title>
        <authorList>
            <person name="Burns J.A."/>
            <person name="Paasch A."/>
            <person name="Narechania A."/>
            <person name="Kim E."/>
        </authorList>
    </citation>
    <scope>NUCLEOTIDE SEQUENCE [LARGE SCALE GENOMIC DNA]</scope>
    <source>
        <strain evidence="3 4">PLY_AMNH</strain>
    </source>
</reference>